<accession>A0ABW2CZJ9</accession>
<keyword evidence="3" id="KW-1185">Reference proteome</keyword>
<keyword evidence="1" id="KW-0472">Membrane</keyword>
<organism evidence="2 3">
    <name type="scientific">Actinomadura yumaensis</name>
    <dbReference type="NCBI Taxonomy" id="111807"/>
    <lineage>
        <taxon>Bacteria</taxon>
        <taxon>Bacillati</taxon>
        <taxon>Actinomycetota</taxon>
        <taxon>Actinomycetes</taxon>
        <taxon>Streptosporangiales</taxon>
        <taxon>Thermomonosporaceae</taxon>
        <taxon>Actinomadura</taxon>
    </lineage>
</organism>
<keyword evidence="1" id="KW-0812">Transmembrane</keyword>
<proteinExistence type="predicted"/>
<dbReference type="Proteomes" id="UP001596380">
    <property type="component" value="Unassembled WGS sequence"/>
</dbReference>
<keyword evidence="1" id="KW-1133">Transmembrane helix</keyword>
<dbReference type="EMBL" id="JBHSXS010000074">
    <property type="protein sequence ID" value="MFC6887206.1"/>
    <property type="molecule type" value="Genomic_DNA"/>
</dbReference>
<evidence type="ECO:0000313" key="2">
    <source>
        <dbReference type="EMBL" id="MFC6887206.1"/>
    </source>
</evidence>
<dbReference type="RefSeq" id="WP_160825630.1">
    <property type="nucleotide sequence ID" value="NZ_JBHSXE010000001.1"/>
</dbReference>
<evidence type="ECO:0000313" key="3">
    <source>
        <dbReference type="Proteomes" id="UP001596380"/>
    </source>
</evidence>
<feature type="transmembrane region" description="Helical" evidence="1">
    <location>
        <begin position="90"/>
        <end position="112"/>
    </location>
</feature>
<gene>
    <name evidence="2" type="ORF">ACFQKB_46110</name>
</gene>
<evidence type="ECO:0000256" key="1">
    <source>
        <dbReference type="SAM" id="Phobius"/>
    </source>
</evidence>
<reference evidence="3" key="1">
    <citation type="journal article" date="2019" name="Int. J. Syst. Evol. Microbiol.">
        <title>The Global Catalogue of Microorganisms (GCM) 10K type strain sequencing project: providing services to taxonomists for standard genome sequencing and annotation.</title>
        <authorList>
            <consortium name="The Broad Institute Genomics Platform"/>
            <consortium name="The Broad Institute Genome Sequencing Center for Infectious Disease"/>
            <person name="Wu L."/>
            <person name="Ma J."/>
        </authorList>
    </citation>
    <scope>NUCLEOTIDE SEQUENCE [LARGE SCALE GENOMIC DNA]</scope>
    <source>
        <strain evidence="3">JCM 3369</strain>
    </source>
</reference>
<evidence type="ECO:0008006" key="4">
    <source>
        <dbReference type="Google" id="ProtNLM"/>
    </source>
</evidence>
<protein>
    <recommendedName>
        <fullName evidence="4">DUF4157 domain-containing protein</fullName>
    </recommendedName>
</protein>
<sequence>MNRAHRLRQAVNAANLSTPLGLLLVAAGTRSHRSRPAPGGLRVAGGYRLPLPAAPAFTVGNVVLMRGDAAERLTRRPALLRHEARHATQYAYCLGPVMIPLYLAAAALSYALCGDYASYNPFERLAGLADGGYGKRPLRFSRRSPAA</sequence>
<comment type="caution">
    <text evidence="2">The sequence shown here is derived from an EMBL/GenBank/DDBJ whole genome shotgun (WGS) entry which is preliminary data.</text>
</comment>
<name>A0ABW2CZJ9_9ACTN</name>